<evidence type="ECO:0000313" key="1">
    <source>
        <dbReference type="EMBL" id="KAJ9115455.1"/>
    </source>
</evidence>
<dbReference type="EMBL" id="JASBWU010000016">
    <property type="protein sequence ID" value="KAJ9115455.1"/>
    <property type="molecule type" value="Genomic_DNA"/>
</dbReference>
<sequence length="1506" mass="166667">MLRVLSDTQVRARIRRVERVWRQRTVLLHDPVSATVSISDNEGRSWSPVPNVPEGEAIRLIAHPFSNDLAFILGSSDSGTHWVTYNRGASWQSFKLPLSNEEKEKGRTREPSLSSAEILSFHAEEPEWILFQTNVCEQTGGDGGWWDTKRRKCWDETFYTTDAFRTPPTLLLAQTSACSFARSSKAFTAGAKEQVFCIAWDTSNTPGAGTGDGYHSLSESRLYTSSTWFANGEKKFVDLGIGKRARGVVGFGVVSRYLVVALKSLDNAYTSGTGTGNTKRAAKSNDPMHLYISTNAATFQLAEFPHAALPTLTENAYTIVASTTHSLAIDILTDPGMGQGGTGTLFVSEGEGRWFVQSLEGTNRNDVGVVDYEGVTGVEGVGLANIVANREEVGAGWEEKKLRSVMTYDDGSTWTALPAPTNGDSPCDAKDSATCSLHLHSVSQAHNYGTVFTTPGGPGIIMGVGSIGSFLQPYEECDTFLSTDAGVNWKRVREGANKYEVGDQGGVLVMVDDEDRTSEVRYSLDFGQTWETLDMGVTIRALLLTTIPDSTSQKFMLLGTLARGETGGEGEGRHAIVFLDFADLQSRKCGGADFEKWYVRAPATGHDNGRECVLGHKQWYKRRKPTAECYVGNKFNEEVGHEEDCICRDEDFECDFNYVMQDGECVMRGLEAVPVGQCTREGQKFMGSSGYRKIPGDTCIDGLEKDKPVEKDCSLARPAEGSASHVTHLFQSGIVNTQYFGAGQTVLLQLADDTVWQSSNEGFSWKQLYPEDHFLTILMHPYAEDRAYLVTETRKMWYTTDTGRTWSTIQAPADPNPFGIAMLDFHPTRADWLIFTGAADCRDTLSEKCRAIAYYSTDNGRHWKTIDEYVRTCGWARDARLKIDEREILCESYRDKQGSQRAAEYNPLELIAGQQFYKKKQKLFDSVVGYATFSEYLIVAELAESTGTLRLQVSLDGLHFAQGQFPPSMKIDNRAYTILESSTDAVFLHVTMNDQPGNEWGSIFKSNSNGTYYSLVVEHVNRDPRGYTDFEKMIGLDGIALINVVANPDAAGISGNKKLRTMITHNDGASWKPMSPPPKDSLGQEYDCKSTACSLNVWGYTSRRDFRATYSSPSAVGLMMAVGSVGETLDAYTDCDVFLTRDGGKVWEEVHKDAHLWEFGDSGSVLVLVNDEGPVDHVIYSTDEGLSWNEYAFEKRLRVKSIQTVPTDTSRKFMLIGSAPGETENNVIVHLDFSQITTRKCESSSQFPLRNPSADSAAGILNTEDPNRDDMELWSPSESRDDQCLFGRQTLYHRRLRDHNCYIGETLEQSRKVVKNCTCTPSDFECEFNYYRNPSGDCVLVGGATPLAKDTTEEQCVGFEPYWYERTAYRKIPYSSCEGGARPDRGARHACPGLVGGGGGIGTILYWLVVIIVSVGAAAGVAYYLYTRRERGSIRLSEHRAFGGSSDALSTLASVPYFLIGVAATAGTWVQEQIPFIRGLFPGRARSYRTVPIDEDAEILNAYEED</sequence>
<name>A0ACC2WWC1_9TREE</name>
<gene>
    <name evidence="1" type="ORF">QFC22_005213</name>
</gene>
<organism evidence="1 2">
    <name type="scientific">Naganishia vaughanmartiniae</name>
    <dbReference type="NCBI Taxonomy" id="1424756"/>
    <lineage>
        <taxon>Eukaryota</taxon>
        <taxon>Fungi</taxon>
        <taxon>Dikarya</taxon>
        <taxon>Basidiomycota</taxon>
        <taxon>Agaricomycotina</taxon>
        <taxon>Tremellomycetes</taxon>
        <taxon>Filobasidiales</taxon>
        <taxon>Filobasidiaceae</taxon>
        <taxon>Naganishia</taxon>
    </lineage>
</organism>
<keyword evidence="2" id="KW-1185">Reference proteome</keyword>
<dbReference type="Proteomes" id="UP001243375">
    <property type="component" value="Unassembled WGS sequence"/>
</dbReference>
<evidence type="ECO:0000313" key="2">
    <source>
        <dbReference type="Proteomes" id="UP001243375"/>
    </source>
</evidence>
<proteinExistence type="predicted"/>
<reference evidence="1" key="1">
    <citation type="submission" date="2023-04" db="EMBL/GenBank/DDBJ databases">
        <title>Draft Genome sequencing of Naganishia species isolated from polar environments using Oxford Nanopore Technology.</title>
        <authorList>
            <person name="Leo P."/>
            <person name="Venkateswaran K."/>
        </authorList>
    </citation>
    <scope>NUCLEOTIDE SEQUENCE</scope>
    <source>
        <strain evidence="1">MNA-CCFEE 5425</strain>
    </source>
</reference>
<protein>
    <submittedName>
        <fullName evidence="1">Uncharacterized protein</fullName>
    </submittedName>
</protein>
<comment type="caution">
    <text evidence="1">The sequence shown here is derived from an EMBL/GenBank/DDBJ whole genome shotgun (WGS) entry which is preliminary data.</text>
</comment>
<accession>A0ACC2WWC1</accession>